<gene>
    <name evidence="3" type="ORF">GKE97_05675</name>
</gene>
<accession>A0A6I2QYF9</accession>
<dbReference type="Proteomes" id="UP000434475">
    <property type="component" value="Unassembled WGS sequence"/>
</dbReference>
<evidence type="ECO:0000256" key="1">
    <source>
        <dbReference type="SAM" id="SignalP"/>
    </source>
</evidence>
<dbReference type="AlphaFoldDB" id="A0A6I2QYF9"/>
<feature type="signal peptide" evidence="1">
    <location>
        <begin position="1"/>
        <end position="28"/>
    </location>
</feature>
<dbReference type="PANTHER" id="PTHR30032:SF4">
    <property type="entry name" value="AMIDASE ENHANCER"/>
    <property type="match status" value="1"/>
</dbReference>
<comment type="caution">
    <text evidence="3">The sequence shown here is derived from an EMBL/GenBank/DDBJ whole genome shotgun (WGS) entry which is preliminary data.</text>
</comment>
<protein>
    <submittedName>
        <fullName evidence="3">SpoIID/LytB domain-containing protein</fullName>
    </submittedName>
</protein>
<evidence type="ECO:0000313" key="4">
    <source>
        <dbReference type="Proteomes" id="UP000434475"/>
    </source>
</evidence>
<evidence type="ECO:0000313" key="3">
    <source>
        <dbReference type="EMBL" id="MSB19005.1"/>
    </source>
</evidence>
<dbReference type="GO" id="GO:0030435">
    <property type="term" value="P:sporulation resulting in formation of a cellular spore"/>
    <property type="evidence" value="ECO:0007669"/>
    <property type="project" value="InterPro"/>
</dbReference>
<dbReference type="InterPro" id="IPR013693">
    <property type="entry name" value="SpoIID/LytB_N"/>
</dbReference>
<dbReference type="NCBIfam" id="TIGR02669">
    <property type="entry name" value="SpoIID_LytB"/>
    <property type="match status" value="1"/>
</dbReference>
<organism evidence="3 4">
    <name type="scientific">Flavonifractor plautii</name>
    <name type="common">Fusobacterium plautii</name>
    <dbReference type="NCBI Taxonomy" id="292800"/>
    <lineage>
        <taxon>Bacteria</taxon>
        <taxon>Bacillati</taxon>
        <taxon>Bacillota</taxon>
        <taxon>Clostridia</taxon>
        <taxon>Eubacteriales</taxon>
        <taxon>Oscillospiraceae</taxon>
        <taxon>Flavonifractor</taxon>
    </lineage>
</organism>
<sequence>MKQRVKGNILRLVTACLAILLISGLAPAGAASAEANPMVRVGLFYGGNALSGANLANDVGSGYRFGYFDGDLTFQLLGYTSETTVSMVKTQNVYYGSNVDWSGSGYYDSKTSDIAVGCYHLQLPQTYATFEEASAAAAQYSDGFPAWIDGTYYVRVGSFLDSTSAQAAQASLGLTGATVAGTSGAGISVVKTGTNTVLFQFDSTSGLYLAVKPGRDDTVKAETYFRGYSYFGAFEYRRNGGDITVVNVLSMDDYLQGVIVQEMSPSWPLEALKAQTVCARSYAYGKLQAGKHQSQGFDLCNTTDCQAYVGIATASDNSRRAVEETSGVYLWYNGRVADQTVYSSHNGGASESAVNVWGRDYPYLIGKIDPYEASVVDRISNYNWTVTYTAQELTELLQSKGYGNSTIVDFRVTKTSPTGNAIEITFTDANGRSWSKTREACRTFLGLRSQHYTISGGSGGGYAVNGTGSLSTLNGAYAVDGSRAVSTLTEGQVYAIGGDGVISQVKPSASAGSSGVFTITGSGWGHGVGMSQWGAYSMAQQGDTYKDILTFYYTGIEVRKP</sequence>
<reference evidence="3 4" key="1">
    <citation type="journal article" date="2019" name="Nat. Med.">
        <title>A library of human gut bacterial isolates paired with longitudinal multiomics data enables mechanistic microbiome research.</title>
        <authorList>
            <person name="Poyet M."/>
            <person name="Groussin M."/>
            <person name="Gibbons S.M."/>
            <person name="Avila-Pacheco J."/>
            <person name="Jiang X."/>
            <person name="Kearney S.M."/>
            <person name="Perrotta A.R."/>
            <person name="Berdy B."/>
            <person name="Zhao S."/>
            <person name="Lieberman T.D."/>
            <person name="Swanson P.K."/>
            <person name="Smith M."/>
            <person name="Roesemann S."/>
            <person name="Alexander J.E."/>
            <person name="Rich S.A."/>
            <person name="Livny J."/>
            <person name="Vlamakis H."/>
            <person name="Clish C."/>
            <person name="Bullock K."/>
            <person name="Deik A."/>
            <person name="Scott J."/>
            <person name="Pierce K.A."/>
            <person name="Xavier R.J."/>
            <person name="Alm E.J."/>
        </authorList>
    </citation>
    <scope>NUCLEOTIDE SEQUENCE [LARGE SCALE GENOMIC DNA]</scope>
    <source>
        <strain evidence="3 4">BIOML-A2</strain>
    </source>
</reference>
<keyword evidence="1" id="KW-0732">Signal</keyword>
<feature type="domain" description="Sporulation stage II protein D amidase enhancer LytB N-terminal" evidence="2">
    <location>
        <begin position="241"/>
        <end position="332"/>
    </location>
</feature>
<dbReference type="InterPro" id="IPR051922">
    <property type="entry name" value="Bact_Sporulation_Assoc"/>
</dbReference>
<dbReference type="Pfam" id="PF08486">
    <property type="entry name" value="SpoIID"/>
    <property type="match status" value="1"/>
</dbReference>
<dbReference type="GO" id="GO:0030288">
    <property type="term" value="C:outer membrane-bounded periplasmic space"/>
    <property type="evidence" value="ECO:0007669"/>
    <property type="project" value="TreeGrafter"/>
</dbReference>
<name>A0A6I2QYF9_FLAPL</name>
<evidence type="ECO:0000259" key="2">
    <source>
        <dbReference type="Pfam" id="PF08486"/>
    </source>
</evidence>
<dbReference type="PANTHER" id="PTHR30032">
    <property type="entry name" value="N-ACETYLMURAMOYL-L-ALANINE AMIDASE-RELATED"/>
    <property type="match status" value="1"/>
</dbReference>
<feature type="chain" id="PRO_5039388118" evidence="1">
    <location>
        <begin position="29"/>
        <end position="561"/>
    </location>
</feature>
<proteinExistence type="predicted"/>
<dbReference type="EMBL" id="WKPR01000004">
    <property type="protein sequence ID" value="MSB19005.1"/>
    <property type="molecule type" value="Genomic_DNA"/>
</dbReference>
<dbReference type="InterPro" id="IPR013486">
    <property type="entry name" value="SpoIID/LytB"/>
</dbReference>